<name>A0A974LM50_9MONO</name>
<keyword evidence="2" id="KW-0812">Transmembrane</keyword>
<evidence type="ECO:0000256" key="1">
    <source>
        <dbReference type="SAM" id="MobiDB-lite"/>
    </source>
</evidence>
<feature type="transmembrane region" description="Helical" evidence="2">
    <location>
        <begin position="522"/>
        <end position="544"/>
    </location>
</feature>
<accession>A0A974LM50</accession>
<dbReference type="RefSeq" id="YP_010800198.1">
    <property type="nucleotide sequence ID" value="NC_076735.1"/>
</dbReference>
<keyword evidence="4" id="KW-1185">Reference proteome</keyword>
<dbReference type="KEGG" id="vg:80538670"/>
<keyword evidence="2" id="KW-0472">Membrane</keyword>
<feature type="region of interest" description="Disordered" evidence="1">
    <location>
        <begin position="589"/>
        <end position="619"/>
    </location>
</feature>
<dbReference type="GeneID" id="80538670"/>
<sequence>MGARTLSVILVCCLLQLTLSLVQLNANGKNSDEHVDFRPDVRGGIFLRRYGTLLKPDQEMFITNGEISFPLRISLAMAEPDRFTCAKEELNTIVHRVDGKGKTLSEKVEKLVSGIQVRSQLGNQRSKRFAISGALAIGKGVLSLITGGFKLFSSYRKVNEIRIMRNEVALLRKQSYQANQIHDARLSAVLSSMHEVKDLVVSLREEFLRFQDNITCDLQRVEVAAVVGPWERLWVSVLESLISQPFNNRWVATRLGTLGLKGFFKHLEGFLGSDNIYGQCEECTLSMLSVSALDYDSDRRELTLMISLPIINMNHRYTIMSANPVPTRIGEGNVMSASFNQRVLIKDGVGYTGDLSMCLTIPGVTLCEASEVNLNNRGPPSTWKLDDIVTMTEITVEPSFWMLVQLYDSVVVYTESDHLCRVQRSTGQTMGLEKGMSQIGSSDGSFLICDNFRVPIPQGASMTPIDSFGLQPVLRTLDRVEVESLAAGHLSGSQLAKILEQDKTPSLYDFYMSDDHDQGKMIAVNQVICALVFLVVLGLMVCLCKNRKTIRLLLKAARASTISLATILRRVNDTEARGRRTGNYLSLKKRGESNRPQSRAFRFPIEEGEGDGASYDSVE</sequence>
<keyword evidence="2" id="KW-1133">Transmembrane helix</keyword>
<proteinExistence type="predicted"/>
<evidence type="ECO:0000313" key="4">
    <source>
        <dbReference type="Proteomes" id="UP000830451"/>
    </source>
</evidence>
<evidence type="ECO:0000313" key="3">
    <source>
        <dbReference type="EMBL" id="QGM12360.2"/>
    </source>
</evidence>
<protein>
    <submittedName>
        <fullName evidence="3">Glycoprotein</fullName>
    </submittedName>
</protein>
<dbReference type="Proteomes" id="UP000830451">
    <property type="component" value="Segment"/>
</dbReference>
<dbReference type="EMBL" id="MN510773">
    <property type="protein sequence ID" value="QGM12360.2"/>
    <property type="molecule type" value="Viral_cRNA"/>
</dbReference>
<evidence type="ECO:0000256" key="2">
    <source>
        <dbReference type="SAM" id="Phobius"/>
    </source>
</evidence>
<reference evidence="3" key="1">
    <citation type="submission" date="2019-09" db="EMBL/GenBank/DDBJ databases">
        <authorList>
            <person name="Hierweger M.M."/>
            <person name="Koch M.C."/>
            <person name="Rupp M."/>
            <person name="Schmidt-Posthaus H."/>
            <person name="Seuberlich T."/>
        </authorList>
    </citation>
    <scope>NUCLEOTIDE SEQUENCE</scope>
    <source>
        <strain evidence="3">OBLV CH17</strain>
    </source>
</reference>
<organism evidence="3 4">
    <name type="scientific">Oberland virus</name>
    <dbReference type="NCBI Taxonomy" id="2675849"/>
    <lineage>
        <taxon>Viruses</taxon>
        <taxon>Riboviria</taxon>
        <taxon>Orthornavirae</taxon>
        <taxon>Negarnaviricota</taxon>
        <taxon>Haploviricotina</taxon>
        <taxon>Monjiviricetes</taxon>
        <taxon>Mononegavirales</taxon>
        <taxon>Filoviridae</taxon>
        <taxon>Oblavirus</taxon>
        <taxon>Oblavirus percae</taxon>
    </lineage>
</organism>